<evidence type="ECO:0000256" key="3">
    <source>
        <dbReference type="ARBA" id="ARBA00004173"/>
    </source>
</evidence>
<feature type="binding site" evidence="14">
    <location>
        <position position="347"/>
    </location>
    <ligand>
        <name>Zn(2+)</name>
        <dbReference type="ChEBI" id="CHEBI:29105"/>
    </ligand>
</feature>
<accession>A0A0C3D9S1</accession>
<dbReference type="HOGENOM" id="CLU_023643_5_2_1"/>
<reference evidence="18" key="2">
    <citation type="submission" date="2015-01" db="EMBL/GenBank/DDBJ databases">
        <title>Evolutionary Origins and Diversification of the Mycorrhizal Mutualists.</title>
        <authorList>
            <consortium name="DOE Joint Genome Institute"/>
            <consortium name="Mycorrhizal Genomics Consortium"/>
            <person name="Kohler A."/>
            <person name="Kuo A."/>
            <person name="Nagy L.G."/>
            <person name="Floudas D."/>
            <person name="Copeland A."/>
            <person name="Barry K.W."/>
            <person name="Cichocki N."/>
            <person name="Veneault-Fourrey C."/>
            <person name="LaButti K."/>
            <person name="Lindquist E.A."/>
            <person name="Lipzen A."/>
            <person name="Lundell T."/>
            <person name="Morin E."/>
            <person name="Murat C."/>
            <person name="Riley R."/>
            <person name="Ohm R."/>
            <person name="Sun H."/>
            <person name="Tunlid A."/>
            <person name="Henrissat B."/>
            <person name="Grigoriev I.V."/>
            <person name="Hibbett D.S."/>
            <person name="Martin F."/>
        </authorList>
    </citation>
    <scope>NUCLEOTIDE SEQUENCE [LARGE SCALE GENOMIC DNA]</scope>
    <source>
        <strain evidence="18">Foug A</strain>
    </source>
</reference>
<dbReference type="PROSITE" id="PS50305">
    <property type="entry name" value="SIRTUIN"/>
    <property type="match status" value="1"/>
</dbReference>
<evidence type="ECO:0000256" key="5">
    <source>
        <dbReference type="ARBA" id="ARBA00022491"/>
    </source>
</evidence>
<evidence type="ECO:0000256" key="9">
    <source>
        <dbReference type="ARBA" id="ARBA00023015"/>
    </source>
</evidence>
<feature type="binding site" evidence="14">
    <location>
        <position position="344"/>
    </location>
    <ligand>
        <name>Zn(2+)</name>
        <dbReference type="ChEBI" id="CHEBI:29105"/>
    </ligand>
</feature>
<evidence type="ECO:0000256" key="15">
    <source>
        <dbReference type="SAM" id="MobiDB-lite"/>
    </source>
</evidence>
<dbReference type="STRING" id="1036808.A0A0C3D9S1"/>
<feature type="active site" description="Proton acceptor" evidence="14">
    <location>
        <position position="336"/>
    </location>
</feature>
<keyword evidence="9" id="KW-0805">Transcription regulation</keyword>
<evidence type="ECO:0000256" key="11">
    <source>
        <dbReference type="ARBA" id="ARBA00023128"/>
    </source>
</evidence>
<organism evidence="17 18">
    <name type="scientific">Scleroderma citrinum Foug A</name>
    <dbReference type="NCBI Taxonomy" id="1036808"/>
    <lineage>
        <taxon>Eukaryota</taxon>
        <taxon>Fungi</taxon>
        <taxon>Dikarya</taxon>
        <taxon>Basidiomycota</taxon>
        <taxon>Agaricomycotina</taxon>
        <taxon>Agaricomycetes</taxon>
        <taxon>Agaricomycetidae</taxon>
        <taxon>Boletales</taxon>
        <taxon>Sclerodermatineae</taxon>
        <taxon>Sclerodermataceae</taxon>
        <taxon>Scleroderma</taxon>
    </lineage>
</organism>
<reference evidence="17 18" key="1">
    <citation type="submission" date="2014-04" db="EMBL/GenBank/DDBJ databases">
        <authorList>
            <consortium name="DOE Joint Genome Institute"/>
            <person name="Kuo A."/>
            <person name="Kohler A."/>
            <person name="Nagy L.G."/>
            <person name="Floudas D."/>
            <person name="Copeland A."/>
            <person name="Barry K.W."/>
            <person name="Cichocki N."/>
            <person name="Veneault-Fourrey C."/>
            <person name="LaButti K."/>
            <person name="Lindquist E.A."/>
            <person name="Lipzen A."/>
            <person name="Lundell T."/>
            <person name="Morin E."/>
            <person name="Murat C."/>
            <person name="Sun H."/>
            <person name="Tunlid A."/>
            <person name="Henrissat B."/>
            <person name="Grigoriev I.V."/>
            <person name="Hibbett D.S."/>
            <person name="Martin F."/>
            <person name="Nordberg H.P."/>
            <person name="Cantor M.N."/>
            <person name="Hua S.X."/>
        </authorList>
    </citation>
    <scope>NUCLEOTIDE SEQUENCE [LARGE SCALE GENOMIC DNA]</scope>
    <source>
        <strain evidence="17 18">Foug A</strain>
    </source>
</reference>
<feature type="region of interest" description="Disordered" evidence="15">
    <location>
        <begin position="560"/>
        <end position="586"/>
    </location>
</feature>
<dbReference type="GO" id="GO:0005739">
    <property type="term" value="C:mitochondrion"/>
    <property type="evidence" value="ECO:0007669"/>
    <property type="project" value="UniProtKB-SubCell"/>
</dbReference>
<dbReference type="InParanoid" id="A0A0C3D9S1"/>
<feature type="region of interest" description="Disordered" evidence="15">
    <location>
        <begin position="503"/>
        <end position="526"/>
    </location>
</feature>
<dbReference type="OrthoDB" id="420264at2759"/>
<dbReference type="GO" id="GO:0046970">
    <property type="term" value="F:histone H4K16 deacetylase activity, NAD-dependent"/>
    <property type="evidence" value="ECO:0007669"/>
    <property type="project" value="TreeGrafter"/>
</dbReference>
<dbReference type="EMBL" id="KN822189">
    <property type="protein sequence ID" value="KIM53119.1"/>
    <property type="molecule type" value="Genomic_DNA"/>
</dbReference>
<evidence type="ECO:0000256" key="14">
    <source>
        <dbReference type="PROSITE-ProRule" id="PRU00236"/>
    </source>
</evidence>
<comment type="cofactor">
    <cofactor evidence="1">
        <name>Zn(2+)</name>
        <dbReference type="ChEBI" id="CHEBI:29105"/>
    </cofactor>
</comment>
<protein>
    <recommendedName>
        <fullName evidence="16">Deacetylase sirtuin-type domain-containing protein</fullName>
    </recommendedName>
</protein>
<keyword evidence="8 14" id="KW-0862">Zinc</keyword>
<dbReference type="Pfam" id="PF04574">
    <property type="entry name" value="DUF592"/>
    <property type="match status" value="1"/>
</dbReference>
<feature type="binding site" evidence="14">
    <location>
        <position position="371"/>
    </location>
    <ligand>
        <name>Zn(2+)</name>
        <dbReference type="ChEBI" id="CHEBI:29105"/>
    </ligand>
</feature>
<dbReference type="AlphaFoldDB" id="A0A0C3D9S1"/>
<feature type="binding site" evidence="14">
    <location>
        <position position="401"/>
    </location>
    <ligand>
        <name>Zn(2+)</name>
        <dbReference type="ChEBI" id="CHEBI:29105"/>
    </ligand>
</feature>
<dbReference type="GO" id="GO:0070403">
    <property type="term" value="F:NAD+ binding"/>
    <property type="evidence" value="ECO:0007669"/>
    <property type="project" value="InterPro"/>
</dbReference>
<keyword evidence="12" id="KW-0804">Transcription</keyword>
<evidence type="ECO:0000313" key="18">
    <source>
        <dbReference type="Proteomes" id="UP000053989"/>
    </source>
</evidence>
<dbReference type="PANTHER" id="PTHR11085:SF9">
    <property type="entry name" value="NAD-DEPENDENT PROTEIN DEACETYLASE SIRTUIN-1"/>
    <property type="match status" value="1"/>
</dbReference>
<dbReference type="InterPro" id="IPR003000">
    <property type="entry name" value="Sirtuin"/>
</dbReference>
<evidence type="ECO:0000256" key="6">
    <source>
        <dbReference type="ARBA" id="ARBA00022679"/>
    </source>
</evidence>
<comment type="similarity">
    <text evidence="4">Belongs to the sirtuin family. Class I subfamily.</text>
</comment>
<dbReference type="InterPro" id="IPR026590">
    <property type="entry name" value="Ssirtuin_cat_dom"/>
</dbReference>
<evidence type="ECO:0000256" key="10">
    <source>
        <dbReference type="ARBA" id="ARBA00023027"/>
    </source>
</evidence>
<keyword evidence="18" id="KW-1185">Reference proteome</keyword>
<evidence type="ECO:0000256" key="12">
    <source>
        <dbReference type="ARBA" id="ARBA00023163"/>
    </source>
</evidence>
<keyword evidence="13" id="KW-0539">Nucleus</keyword>
<dbReference type="InterPro" id="IPR007654">
    <property type="entry name" value="NAD-dep_histone_deAcase_SIR2_N"/>
</dbReference>
<dbReference type="Pfam" id="PF02146">
    <property type="entry name" value="SIR2"/>
    <property type="match status" value="1"/>
</dbReference>
<proteinExistence type="inferred from homology"/>
<dbReference type="GO" id="GO:0005634">
    <property type="term" value="C:nucleus"/>
    <property type="evidence" value="ECO:0007669"/>
    <property type="project" value="UniProtKB-SubCell"/>
</dbReference>
<keyword evidence="7 14" id="KW-0479">Metal-binding</keyword>
<keyword evidence="10" id="KW-0520">NAD</keyword>
<dbReference type="InterPro" id="IPR050134">
    <property type="entry name" value="NAD-dep_sirtuin_deacylases"/>
</dbReference>
<comment type="subcellular location">
    <subcellularLocation>
        <location evidence="3">Mitochondrion</location>
    </subcellularLocation>
    <subcellularLocation>
        <location evidence="2">Nucleus</location>
    </subcellularLocation>
</comment>
<evidence type="ECO:0000256" key="4">
    <source>
        <dbReference type="ARBA" id="ARBA00006924"/>
    </source>
</evidence>
<feature type="compositionally biased region" description="Polar residues" evidence="15">
    <location>
        <begin position="563"/>
        <end position="574"/>
    </location>
</feature>
<dbReference type="Gene3D" id="3.30.1600.10">
    <property type="entry name" value="SIR2/SIRT2 'Small Domain"/>
    <property type="match status" value="1"/>
</dbReference>
<dbReference type="Proteomes" id="UP000053989">
    <property type="component" value="Unassembled WGS sequence"/>
</dbReference>
<evidence type="ECO:0000313" key="17">
    <source>
        <dbReference type="EMBL" id="KIM53119.1"/>
    </source>
</evidence>
<dbReference type="InterPro" id="IPR026591">
    <property type="entry name" value="Sirtuin_cat_small_dom_sf"/>
</dbReference>
<evidence type="ECO:0000256" key="7">
    <source>
        <dbReference type="ARBA" id="ARBA00022723"/>
    </source>
</evidence>
<evidence type="ECO:0000259" key="16">
    <source>
        <dbReference type="PROSITE" id="PS50305"/>
    </source>
</evidence>
<keyword evidence="6" id="KW-0808">Transferase</keyword>
<evidence type="ECO:0000256" key="2">
    <source>
        <dbReference type="ARBA" id="ARBA00004123"/>
    </source>
</evidence>
<sequence>MSANVLLSEKNKWNMRSISSSGSVVFLHPKQQKPSSDTQNVQTKSKMSPLHEMQLRAFLSFVDDVDADSDTLEDLLDGVDDEVCSSMTGHDSASESSDAEDLLSLSDNNVFNGTVGGDPLDDDAEPIDAAQLRALEQEAEQAWTKGEIRRMMSFLKERGMSAFIRDYVVIKQIPIVKLLFAFQISLCPELRTKNAKTLLYFLRVAISRVLRLRERLSQYNCIEDAISLIQGSRRIIILTGAGISVSCGIPDFRSRNGLYASLKENGQYDLDDPQQMFDIHYFKEHPAGKSKIYPSNFIPSPCHRFIKLIEDKGKNYTQNIDTLETQTGITRVLQCHGSFKTATCLLCRRQVPGIEIESEILERRIPYCKACLDTHRASEAKKKIKKGKKRKNEWEDDSDECDDDLPVGVMKPDITFFGEKLNDAFDDALLEDRDKVDLLLVIGTSLKVSPVSEILSHLPHSVPQILINKTPIRHINPDIVLLGNADDIVQYLCERLRWNLPPPTPQKGTHLDVPAMPSKNGKRSSTEMIGRADPVRVGESHVWLFQGAEGGKWVEEIKERYSGSEQATPQSVVQHSERGGKKPRVT</sequence>
<evidence type="ECO:0000256" key="1">
    <source>
        <dbReference type="ARBA" id="ARBA00001947"/>
    </source>
</evidence>
<dbReference type="Gene3D" id="3.40.50.1220">
    <property type="entry name" value="TPP-binding domain"/>
    <property type="match status" value="1"/>
</dbReference>
<dbReference type="FunCoup" id="A0A0C3D9S1">
    <property type="interactions" value="234"/>
</dbReference>
<feature type="domain" description="Deacetylase sirtuin-type" evidence="16">
    <location>
        <begin position="215"/>
        <end position="499"/>
    </location>
</feature>
<evidence type="ECO:0000256" key="13">
    <source>
        <dbReference type="ARBA" id="ARBA00023242"/>
    </source>
</evidence>
<dbReference type="SUPFAM" id="SSF52467">
    <property type="entry name" value="DHS-like NAD/FAD-binding domain"/>
    <property type="match status" value="1"/>
</dbReference>
<evidence type="ECO:0000256" key="8">
    <source>
        <dbReference type="ARBA" id="ARBA00022833"/>
    </source>
</evidence>
<keyword evidence="5" id="KW-0678">Repressor</keyword>
<name>A0A0C3D9S1_9AGAM</name>
<dbReference type="PANTHER" id="PTHR11085">
    <property type="entry name" value="NAD-DEPENDENT PROTEIN DEACYLASE SIRTUIN-5, MITOCHONDRIAL-RELATED"/>
    <property type="match status" value="1"/>
</dbReference>
<dbReference type="GO" id="GO:0046872">
    <property type="term" value="F:metal ion binding"/>
    <property type="evidence" value="ECO:0007669"/>
    <property type="project" value="UniProtKB-KW"/>
</dbReference>
<dbReference type="InterPro" id="IPR029035">
    <property type="entry name" value="DHS-like_NAD/FAD-binding_dom"/>
</dbReference>
<gene>
    <name evidence="17" type="ORF">SCLCIDRAFT_18002</name>
</gene>
<keyword evidence="11" id="KW-0496">Mitochondrion</keyword>